<feature type="non-terminal residue" evidence="1">
    <location>
        <position position="32"/>
    </location>
</feature>
<organism evidence="1">
    <name type="scientific">marine metagenome</name>
    <dbReference type="NCBI Taxonomy" id="408172"/>
    <lineage>
        <taxon>unclassified sequences</taxon>
        <taxon>metagenomes</taxon>
        <taxon>ecological metagenomes</taxon>
    </lineage>
</organism>
<accession>A0A382VTH9</accession>
<dbReference type="AlphaFoldDB" id="A0A382VTH9"/>
<gene>
    <name evidence="1" type="ORF">METZ01_LOCUS402671</name>
</gene>
<evidence type="ECO:0000313" key="1">
    <source>
        <dbReference type="EMBL" id="SVD49817.1"/>
    </source>
</evidence>
<protein>
    <submittedName>
        <fullName evidence="1">Uncharacterized protein</fullName>
    </submittedName>
</protein>
<name>A0A382VTH9_9ZZZZ</name>
<dbReference type="EMBL" id="UINC01154495">
    <property type="protein sequence ID" value="SVD49817.1"/>
    <property type="molecule type" value="Genomic_DNA"/>
</dbReference>
<reference evidence="1" key="1">
    <citation type="submission" date="2018-05" db="EMBL/GenBank/DDBJ databases">
        <authorList>
            <person name="Lanie J.A."/>
            <person name="Ng W.-L."/>
            <person name="Kazmierczak K.M."/>
            <person name="Andrzejewski T.M."/>
            <person name="Davidsen T.M."/>
            <person name="Wayne K.J."/>
            <person name="Tettelin H."/>
            <person name="Glass J.I."/>
            <person name="Rusch D."/>
            <person name="Podicherti R."/>
            <person name="Tsui H.-C.T."/>
            <person name="Winkler M.E."/>
        </authorList>
    </citation>
    <scope>NUCLEOTIDE SEQUENCE</scope>
</reference>
<proteinExistence type="predicted"/>
<sequence>VAMVGSAGKSYQRFLAGAILEHLYDKRELVGR</sequence>
<feature type="non-terminal residue" evidence="1">
    <location>
        <position position="1"/>
    </location>
</feature>